<feature type="binding site" evidence="9">
    <location>
        <position position="157"/>
    </location>
    <ligand>
        <name>Zn(2+)</name>
        <dbReference type="ChEBI" id="CHEBI:29105"/>
        <note>catalytic</note>
    </ligand>
</feature>
<evidence type="ECO:0000256" key="9">
    <source>
        <dbReference type="PIRSR" id="PIRSR634016-3"/>
    </source>
</evidence>
<keyword evidence="2" id="KW-0031">Aminopeptidase</keyword>
<keyword evidence="4 9" id="KW-0479">Metal-binding</keyword>
<dbReference type="Gene3D" id="2.60.40.1730">
    <property type="entry name" value="tricorn interacting facor f3 domain"/>
    <property type="match status" value="1"/>
</dbReference>
<evidence type="ECO:0000256" key="7">
    <source>
        <dbReference type="ARBA" id="ARBA00023049"/>
    </source>
</evidence>
<accession>A0A7S2RKB8</accession>
<dbReference type="Pfam" id="PF11838">
    <property type="entry name" value="ERAP1_C"/>
    <property type="match status" value="1"/>
</dbReference>
<evidence type="ECO:0000313" key="13">
    <source>
        <dbReference type="EMBL" id="CAD9673587.1"/>
    </source>
</evidence>
<dbReference type="InterPro" id="IPR001930">
    <property type="entry name" value="Peptidase_M1"/>
</dbReference>
<dbReference type="InterPro" id="IPR034016">
    <property type="entry name" value="M1_APN-typ"/>
</dbReference>
<dbReference type="InterPro" id="IPR050344">
    <property type="entry name" value="Peptidase_M1_aminopeptidases"/>
</dbReference>
<dbReference type="GO" id="GO:0016020">
    <property type="term" value="C:membrane"/>
    <property type="evidence" value="ECO:0007669"/>
    <property type="project" value="TreeGrafter"/>
</dbReference>
<dbReference type="InterPro" id="IPR042097">
    <property type="entry name" value="Aminopeptidase_N-like_N_sf"/>
</dbReference>
<evidence type="ECO:0000256" key="5">
    <source>
        <dbReference type="ARBA" id="ARBA00022801"/>
    </source>
</evidence>
<protein>
    <recommendedName>
        <fullName evidence="14">Aminopeptidase</fullName>
    </recommendedName>
</protein>
<dbReference type="Pfam" id="PF01433">
    <property type="entry name" value="Peptidase_M1"/>
    <property type="match status" value="1"/>
</dbReference>
<dbReference type="EMBL" id="HBHI01014903">
    <property type="protein sequence ID" value="CAD9673587.1"/>
    <property type="molecule type" value="Transcribed_RNA"/>
</dbReference>
<name>A0A7S2RKB8_9STRA</name>
<evidence type="ECO:0008006" key="14">
    <source>
        <dbReference type="Google" id="ProtNLM"/>
    </source>
</evidence>
<feature type="active site" description="Proton acceptor" evidence="8">
    <location>
        <position position="135"/>
    </location>
</feature>
<dbReference type="GO" id="GO:0005615">
    <property type="term" value="C:extracellular space"/>
    <property type="evidence" value="ECO:0007669"/>
    <property type="project" value="TreeGrafter"/>
</dbReference>
<dbReference type="InterPro" id="IPR027268">
    <property type="entry name" value="Peptidase_M4/M1_CTD_sf"/>
</dbReference>
<feature type="domain" description="Peptidase M1 membrane alanine aminopeptidase" evidence="11">
    <location>
        <begin position="62"/>
        <end position="279"/>
    </location>
</feature>
<organism evidence="13">
    <name type="scientific">Eucampia antarctica</name>
    <dbReference type="NCBI Taxonomy" id="49252"/>
    <lineage>
        <taxon>Eukaryota</taxon>
        <taxon>Sar</taxon>
        <taxon>Stramenopiles</taxon>
        <taxon>Ochrophyta</taxon>
        <taxon>Bacillariophyta</taxon>
        <taxon>Mediophyceae</taxon>
        <taxon>Biddulphiophycidae</taxon>
        <taxon>Hemiaulales</taxon>
        <taxon>Hemiaulaceae</taxon>
        <taxon>Eucampia</taxon>
    </lineage>
</organism>
<evidence type="ECO:0000256" key="6">
    <source>
        <dbReference type="ARBA" id="ARBA00022833"/>
    </source>
</evidence>
<feature type="domain" description="ERAP1-like C-terminal" evidence="12">
    <location>
        <begin position="365"/>
        <end position="686"/>
    </location>
</feature>
<dbReference type="GO" id="GO:0042277">
    <property type="term" value="F:peptide binding"/>
    <property type="evidence" value="ECO:0007669"/>
    <property type="project" value="TreeGrafter"/>
</dbReference>
<keyword evidence="5" id="KW-0378">Hydrolase</keyword>
<keyword evidence="3" id="KW-0645">Protease</keyword>
<dbReference type="GO" id="GO:0043171">
    <property type="term" value="P:peptide catabolic process"/>
    <property type="evidence" value="ECO:0007669"/>
    <property type="project" value="TreeGrafter"/>
</dbReference>
<dbReference type="PANTHER" id="PTHR11533">
    <property type="entry name" value="PROTEASE M1 ZINC METALLOPROTEASE"/>
    <property type="match status" value="1"/>
</dbReference>
<dbReference type="SUPFAM" id="SSF55486">
    <property type="entry name" value="Metalloproteases ('zincins'), catalytic domain"/>
    <property type="match status" value="1"/>
</dbReference>
<sequence>MPVKSLASNSHQKTEVNFMDTPIMSTYLVAFCVGQFDFVQALSNQTLVKVYTPPGMSESGLFALDCAVKTLKILNSFFGIDYPLPKLDMVAIPEFAMGAMENWGLVTYRQVDLCIDPNKASNSQKQRVCTVVTHELAHQWFGNLVTMAWWDDLWLNEGFASWAENYVSEKLHPEWTMWDQFTTGHLSYAMKLDSLKSSHPIQVPICHAEEVEEVFDGISYCKGGSVVRMIRAVMGPQDFRNGLSTYMKTFAYRNTETHDLWKCWEDASKMPISEMMKSWTEQMGYPLITVTNEHWEAHQVTLTLSQEWFLSDPSAELTDEEKDKKWCVPIFTCTEQGVQPDICFMREKTATLIVPLEGGENGGGWVKLNAGQQVPMRVKLTPTMLERLCIGIKNKTLPICDRAGLIMDAYALAKAGHLEPTALIQLLSAYQNEHAYIVWQGISQVLLALDSITMEDEDMNTRFQSFARILVKSLYQSVGWSNKDDSDGHLTVLLRGIMISLLKNFCYDDEDVKKEASARFEKFQSNPDDVESLPSDMRTQVFQIMLKNGGEKEYEQLLSYFQTTSDVAEQKFVLASLGNAPSPALKARTLDWALKDLKMQDFFYPMGSVGSSREGREISWSFFKTNFEAVRAKIGKGSPSLMDACIVNCAGSFCSEEKADEIEAFFQDKGLVQNARKIAQTLENMRTNAKFWSKLQSSELSDSEFWNNLS</sequence>
<keyword evidence="7" id="KW-0482">Metalloprotease</keyword>
<dbReference type="FunFam" id="1.25.50.20:FF:000002">
    <property type="entry name" value="Aminopeptidase"/>
    <property type="match status" value="1"/>
</dbReference>
<comment type="cofactor">
    <cofactor evidence="9">
        <name>Zn(2+)</name>
        <dbReference type="ChEBI" id="CHEBI:29105"/>
    </cofactor>
    <text evidence="9">Binds 1 zinc ion per subunit.</text>
</comment>
<dbReference type="Gene3D" id="1.10.390.10">
    <property type="entry name" value="Neutral Protease Domain 2"/>
    <property type="match status" value="1"/>
</dbReference>
<dbReference type="GO" id="GO:0008270">
    <property type="term" value="F:zinc ion binding"/>
    <property type="evidence" value="ECO:0007669"/>
    <property type="project" value="InterPro"/>
</dbReference>
<feature type="binding site" evidence="9">
    <location>
        <position position="138"/>
    </location>
    <ligand>
        <name>Zn(2+)</name>
        <dbReference type="ChEBI" id="CHEBI:29105"/>
        <note>catalytic</note>
    </ligand>
</feature>
<dbReference type="GO" id="GO:0070006">
    <property type="term" value="F:metalloaminopeptidase activity"/>
    <property type="evidence" value="ECO:0007669"/>
    <property type="project" value="TreeGrafter"/>
</dbReference>
<dbReference type="Gene3D" id="1.25.50.20">
    <property type="match status" value="1"/>
</dbReference>
<feature type="binding site" evidence="9">
    <location>
        <position position="134"/>
    </location>
    <ligand>
        <name>Zn(2+)</name>
        <dbReference type="ChEBI" id="CHEBI:29105"/>
        <note>catalytic</note>
    </ligand>
</feature>
<proteinExistence type="inferred from homology"/>
<evidence type="ECO:0000256" key="2">
    <source>
        <dbReference type="ARBA" id="ARBA00022438"/>
    </source>
</evidence>
<evidence type="ECO:0000256" key="10">
    <source>
        <dbReference type="PIRSR" id="PIRSR634016-4"/>
    </source>
</evidence>
<dbReference type="CDD" id="cd09601">
    <property type="entry name" value="M1_APN-Q_like"/>
    <property type="match status" value="1"/>
</dbReference>
<dbReference type="GO" id="GO:0005737">
    <property type="term" value="C:cytoplasm"/>
    <property type="evidence" value="ECO:0007669"/>
    <property type="project" value="TreeGrafter"/>
</dbReference>
<keyword evidence="6 9" id="KW-0862">Zinc</keyword>
<dbReference type="AlphaFoldDB" id="A0A7S2RKB8"/>
<reference evidence="13" key="1">
    <citation type="submission" date="2021-01" db="EMBL/GenBank/DDBJ databases">
        <authorList>
            <person name="Corre E."/>
            <person name="Pelletier E."/>
            <person name="Niang G."/>
            <person name="Scheremetjew M."/>
            <person name="Finn R."/>
            <person name="Kale V."/>
            <person name="Holt S."/>
            <person name="Cochrane G."/>
            <person name="Meng A."/>
            <person name="Brown T."/>
            <person name="Cohen L."/>
        </authorList>
    </citation>
    <scope>NUCLEOTIDE SEQUENCE</scope>
    <source>
        <strain evidence="13">CCMP1452</strain>
    </source>
</reference>
<evidence type="ECO:0000256" key="3">
    <source>
        <dbReference type="ARBA" id="ARBA00022670"/>
    </source>
</evidence>
<evidence type="ECO:0000259" key="12">
    <source>
        <dbReference type="Pfam" id="PF11838"/>
    </source>
</evidence>
<dbReference type="PRINTS" id="PR00756">
    <property type="entry name" value="ALADIPTASE"/>
</dbReference>
<dbReference type="InterPro" id="IPR024571">
    <property type="entry name" value="ERAP1-like_C_dom"/>
</dbReference>
<evidence type="ECO:0000256" key="1">
    <source>
        <dbReference type="ARBA" id="ARBA00010136"/>
    </source>
</evidence>
<evidence type="ECO:0000256" key="8">
    <source>
        <dbReference type="PIRSR" id="PIRSR634016-1"/>
    </source>
</evidence>
<evidence type="ECO:0000256" key="4">
    <source>
        <dbReference type="ARBA" id="ARBA00022723"/>
    </source>
</evidence>
<dbReference type="GO" id="GO:0006508">
    <property type="term" value="P:proteolysis"/>
    <property type="evidence" value="ECO:0007669"/>
    <property type="project" value="UniProtKB-KW"/>
</dbReference>
<evidence type="ECO:0000259" key="11">
    <source>
        <dbReference type="Pfam" id="PF01433"/>
    </source>
</evidence>
<comment type="similarity">
    <text evidence="1">Belongs to the peptidase M1 family.</text>
</comment>
<feature type="site" description="Transition state stabilizer" evidence="10">
    <location>
        <position position="220"/>
    </location>
</feature>
<dbReference type="InterPro" id="IPR014782">
    <property type="entry name" value="Peptidase_M1_dom"/>
</dbReference>
<gene>
    <name evidence="13" type="ORF">EANT1437_LOCUS7624</name>
</gene>
<dbReference type="PANTHER" id="PTHR11533:SF174">
    <property type="entry name" value="PUROMYCIN-SENSITIVE AMINOPEPTIDASE-RELATED"/>
    <property type="match status" value="1"/>
</dbReference>
<dbReference type="Gene3D" id="2.60.40.1910">
    <property type="match status" value="1"/>
</dbReference>
<dbReference type="FunFam" id="1.10.390.10:FF:000001">
    <property type="entry name" value="Aminopeptidase"/>
    <property type="match status" value="1"/>
</dbReference>